<proteinExistence type="predicted"/>
<dbReference type="Proteomes" id="UP001209878">
    <property type="component" value="Unassembled WGS sequence"/>
</dbReference>
<dbReference type="AlphaFoldDB" id="A0AAD9NY84"/>
<evidence type="ECO:0000313" key="1">
    <source>
        <dbReference type="EMBL" id="KAK2184679.1"/>
    </source>
</evidence>
<name>A0AAD9NY84_RIDPI</name>
<gene>
    <name evidence="1" type="ORF">NP493_257g02014</name>
</gene>
<evidence type="ECO:0000313" key="2">
    <source>
        <dbReference type="Proteomes" id="UP001209878"/>
    </source>
</evidence>
<organism evidence="1 2">
    <name type="scientific">Ridgeia piscesae</name>
    <name type="common">Tubeworm</name>
    <dbReference type="NCBI Taxonomy" id="27915"/>
    <lineage>
        <taxon>Eukaryota</taxon>
        <taxon>Metazoa</taxon>
        <taxon>Spiralia</taxon>
        <taxon>Lophotrochozoa</taxon>
        <taxon>Annelida</taxon>
        <taxon>Polychaeta</taxon>
        <taxon>Sedentaria</taxon>
        <taxon>Canalipalpata</taxon>
        <taxon>Sabellida</taxon>
        <taxon>Siboglinidae</taxon>
        <taxon>Ridgeia</taxon>
    </lineage>
</organism>
<accession>A0AAD9NY84</accession>
<protein>
    <submittedName>
        <fullName evidence="1">Uncharacterized protein</fullName>
    </submittedName>
</protein>
<dbReference type="EMBL" id="JAODUO010000257">
    <property type="protein sequence ID" value="KAK2184679.1"/>
    <property type="molecule type" value="Genomic_DNA"/>
</dbReference>
<keyword evidence="2" id="KW-1185">Reference proteome</keyword>
<sequence length="253" mass="28173">MAELTCIDIDQILQKWGEAQMSDGYTLAAVDVSGVQVQQMSVIYCSSKDWFSTKNVHEEFFDNNEGSPVTWEFEETFSSPCQSSWTLVKGYKSSLLPATKIALEFPVAEDGKHPLKVVAENAVPTLIPKTAQRTKCELNVKKLVKVKPYSTTRVGVVMRVCRLDEVLFTTDVHIWGTVKATGQKKRKPNKVVTANVEDILRGNPSFTIIVPTEEDFEAYGTEVCKVSYRLEGFCTGEVAMSVDTDLSDIQTLV</sequence>
<reference evidence="1" key="1">
    <citation type="journal article" date="2023" name="Mol. Biol. Evol.">
        <title>Third-Generation Sequencing Reveals the Adaptive Role of the Epigenome in Three Deep-Sea Polychaetes.</title>
        <authorList>
            <person name="Perez M."/>
            <person name="Aroh O."/>
            <person name="Sun Y."/>
            <person name="Lan Y."/>
            <person name="Juniper S.K."/>
            <person name="Young C.R."/>
            <person name="Angers B."/>
            <person name="Qian P.Y."/>
        </authorList>
    </citation>
    <scope>NUCLEOTIDE SEQUENCE</scope>
    <source>
        <strain evidence="1">R07B-5</strain>
    </source>
</reference>
<comment type="caution">
    <text evidence="1">The sequence shown here is derived from an EMBL/GenBank/DDBJ whole genome shotgun (WGS) entry which is preliminary data.</text>
</comment>